<dbReference type="Gene3D" id="3.20.20.80">
    <property type="entry name" value="Glycosidases"/>
    <property type="match status" value="1"/>
</dbReference>
<evidence type="ECO:0000256" key="9">
    <source>
        <dbReference type="SAM" id="MobiDB-lite"/>
    </source>
</evidence>
<dbReference type="InterPro" id="IPR005201">
    <property type="entry name" value="TIM_ENGase"/>
</dbReference>
<evidence type="ECO:0000259" key="10">
    <source>
        <dbReference type="Pfam" id="PF03644"/>
    </source>
</evidence>
<dbReference type="Gene3D" id="2.60.120.260">
    <property type="entry name" value="Galactose-binding domain-like"/>
    <property type="match status" value="1"/>
</dbReference>
<dbReference type="PANTHER" id="PTHR13246:SF1">
    <property type="entry name" value="CYTOSOLIC ENDO-BETA-N-ACETYLGLUCOSAMINIDASE"/>
    <property type="match status" value="1"/>
</dbReference>
<keyword evidence="4" id="KW-0963">Cytoplasm</keyword>
<evidence type="ECO:0000256" key="5">
    <source>
        <dbReference type="ARBA" id="ARBA00022801"/>
    </source>
</evidence>
<keyword evidence="5" id="KW-0378">Hydrolase</keyword>
<dbReference type="Gramene" id="Psat05G0381300-T1">
    <property type="protein sequence ID" value="KAI5407709.1"/>
    <property type="gene ID" value="KIW84_053813"/>
</dbReference>
<dbReference type="Proteomes" id="UP001058974">
    <property type="component" value="Chromosome 5"/>
</dbReference>
<comment type="subcellular location">
    <subcellularLocation>
        <location evidence="1">Cytoplasm</location>
        <location evidence="1">Cytosol</location>
    </subcellularLocation>
</comment>
<evidence type="ECO:0000256" key="7">
    <source>
        <dbReference type="ARBA" id="ARBA00034414"/>
    </source>
</evidence>
<feature type="compositionally biased region" description="Low complexity" evidence="9">
    <location>
        <begin position="35"/>
        <end position="44"/>
    </location>
</feature>
<dbReference type="InterPro" id="IPR057882">
    <property type="entry name" value="ENGase_C"/>
</dbReference>
<proteinExistence type="inferred from homology"/>
<evidence type="ECO:0000259" key="11">
    <source>
        <dbReference type="Pfam" id="PF25529"/>
    </source>
</evidence>
<dbReference type="PANTHER" id="PTHR13246">
    <property type="entry name" value="ENDO BETA N-ACETYLGLUCOSAMINIDASE"/>
    <property type="match status" value="1"/>
</dbReference>
<organism evidence="12 13">
    <name type="scientific">Pisum sativum</name>
    <name type="common">Garden pea</name>
    <name type="synonym">Lathyrus oleraceus</name>
    <dbReference type="NCBI Taxonomy" id="3888"/>
    <lineage>
        <taxon>Eukaryota</taxon>
        <taxon>Viridiplantae</taxon>
        <taxon>Streptophyta</taxon>
        <taxon>Embryophyta</taxon>
        <taxon>Tracheophyta</taxon>
        <taxon>Spermatophyta</taxon>
        <taxon>Magnoliopsida</taxon>
        <taxon>eudicotyledons</taxon>
        <taxon>Gunneridae</taxon>
        <taxon>Pentapetalae</taxon>
        <taxon>rosids</taxon>
        <taxon>fabids</taxon>
        <taxon>Fabales</taxon>
        <taxon>Fabaceae</taxon>
        <taxon>Papilionoideae</taxon>
        <taxon>50 kb inversion clade</taxon>
        <taxon>NPAAA clade</taxon>
        <taxon>Hologalegina</taxon>
        <taxon>IRL clade</taxon>
        <taxon>Fabeae</taxon>
        <taxon>Lathyrus</taxon>
    </lineage>
</organism>
<evidence type="ECO:0000256" key="3">
    <source>
        <dbReference type="ARBA" id="ARBA00012566"/>
    </source>
</evidence>
<dbReference type="Pfam" id="PF25529">
    <property type="entry name" value="Ig_ENGASE1_C"/>
    <property type="match status" value="1"/>
</dbReference>
<dbReference type="FunFam" id="3.20.20.80:FF:000043">
    <property type="entry name" value="cytosolic endo-beta-N-acetylglucosaminidase"/>
    <property type="match status" value="1"/>
</dbReference>
<evidence type="ECO:0000313" key="12">
    <source>
        <dbReference type="EMBL" id="KAI5407709.1"/>
    </source>
</evidence>
<evidence type="ECO:0000256" key="8">
    <source>
        <dbReference type="ARBA" id="ARBA00060018"/>
    </source>
</evidence>
<dbReference type="InterPro" id="IPR032979">
    <property type="entry name" value="ENGase"/>
</dbReference>
<comment type="similarity">
    <text evidence="2">Belongs to the glycosyl hydrolase 85 family.</text>
</comment>
<comment type="caution">
    <text evidence="12">The sequence shown here is derived from an EMBL/GenBank/DDBJ whole genome shotgun (WGS) entry which is preliminary data.</text>
</comment>
<dbReference type="Pfam" id="PF03644">
    <property type="entry name" value="Glyco_hydro_85"/>
    <property type="match status" value="1"/>
</dbReference>
<gene>
    <name evidence="12" type="ORF">KIW84_053813</name>
</gene>
<comment type="catalytic activity">
    <reaction evidence="7">
        <text>an N(4)-(oligosaccharide-(1-&gt;3)-[oligosaccharide-(1-&gt;6)]-beta-D-Man-(1-&gt;4)-beta-D-GlcNAc-(1-&gt;4)-alpha-D-GlcNAc)-L-asparaginyl-[protein] + H2O = an oligosaccharide-(1-&gt;3)-[oligosaccharide-(1-&gt;6)]-beta-D-Man-(1-&gt;4)-D-GlcNAc + N(4)-(N-acetyl-beta-D-glucosaminyl)-L-asparaginyl-[protein]</text>
        <dbReference type="Rhea" id="RHEA:73067"/>
        <dbReference type="Rhea" id="RHEA-COMP:12603"/>
        <dbReference type="Rhea" id="RHEA-COMP:18176"/>
        <dbReference type="ChEBI" id="CHEBI:15377"/>
        <dbReference type="ChEBI" id="CHEBI:132248"/>
        <dbReference type="ChEBI" id="CHEBI:192714"/>
        <dbReference type="ChEBI" id="CHEBI:192715"/>
        <dbReference type="EC" id="3.2.1.96"/>
    </reaction>
</comment>
<dbReference type="EMBL" id="JAMSHJ010000005">
    <property type="protein sequence ID" value="KAI5407709.1"/>
    <property type="molecule type" value="Genomic_DNA"/>
</dbReference>
<protein>
    <recommendedName>
        <fullName evidence="3">mannosyl-glycoprotein endo-beta-N-acetylglucosaminidase</fullName>
        <ecNumber evidence="3">3.2.1.96</ecNumber>
    </recommendedName>
</protein>
<evidence type="ECO:0000256" key="4">
    <source>
        <dbReference type="ARBA" id="ARBA00022490"/>
    </source>
</evidence>
<sequence>MNPRHLEPYINRQFLIKLRNILRLISKTTQNLIMSQTQPSSSSSDPPPFDPKQPSVPISYPIKTLQDLQSRSYFDSFHYPFNISSVPISSSRLPDRRRLLVCHDMAGGYSDDKWVQGGTNPDAYAIWHWHLIDVFVYFSHSLVTLPPPCWINTAHRHGVKVLGTFITEWDEGKATCDVLLSTKESAQMYAERLTELAVHLGFDGWLINMEVKLNPKQIPNLKEFVDHLSLTMHSSLPGSLVLWYDSVTIGGELNWQDQLNEYNKLFFDICDGIFVNYTWTESYPKLSAAVAGDRKFDVYMGIDVFGRNTYGGGQWNANVALDVIRKSEVSAAIFAPGWVYETKQPPDFETAQNSWWGLVEKSWGVLPNYTGPLPLHTNFDQVNNCKAILLFIEDSSHLSNVSYLCYFRDVVIIFQLMETMYQMLHGATFLAKAFSHSFRLLILEILFNLKEASYSGGGNITFKGSLEKQTYFETKILQGEFLLSELPIHFTYSVKSNGNSSVGLKLVFTSNGDETVSALLTSQEVNNFSSKFDKVITTRENKGFSSGWVINESEIEMNGYTLTEIHAVCYISDSSSSDCKDFTLASPSDYYALLGHLTVKSSDYKPDFPISSSWLVDGKFIKWTSGSDGSKTLSIKISWTLKDGKNYLSLKYNIYLVKSSKEAGDNPSTISESVQEEYLGVAQVNCFYVSDLEVPSDSSSLKFIIQVCSVDGTVQTLDESPYYELEVESP</sequence>
<reference evidence="12 13" key="1">
    <citation type="journal article" date="2022" name="Nat. Genet.">
        <title>Improved pea reference genome and pan-genome highlight genomic features and evolutionary characteristics.</title>
        <authorList>
            <person name="Yang T."/>
            <person name="Liu R."/>
            <person name="Luo Y."/>
            <person name="Hu S."/>
            <person name="Wang D."/>
            <person name="Wang C."/>
            <person name="Pandey M.K."/>
            <person name="Ge S."/>
            <person name="Xu Q."/>
            <person name="Li N."/>
            <person name="Li G."/>
            <person name="Huang Y."/>
            <person name="Saxena R.K."/>
            <person name="Ji Y."/>
            <person name="Li M."/>
            <person name="Yan X."/>
            <person name="He Y."/>
            <person name="Liu Y."/>
            <person name="Wang X."/>
            <person name="Xiang C."/>
            <person name="Varshney R.K."/>
            <person name="Ding H."/>
            <person name="Gao S."/>
            <person name="Zong X."/>
        </authorList>
    </citation>
    <scope>NUCLEOTIDE SEQUENCE [LARGE SCALE GENOMIC DNA]</scope>
    <source>
        <strain evidence="12 13">cv. Zhongwan 6</strain>
    </source>
</reference>
<dbReference type="EC" id="3.2.1.96" evidence="3"/>
<feature type="domain" description="Cytosolic endo-beta-N-acetylglucosaminidase TIM barrel" evidence="10">
    <location>
        <begin position="109"/>
        <end position="369"/>
    </location>
</feature>
<name>A0A9D5AHG3_PEA</name>
<evidence type="ECO:0000313" key="13">
    <source>
        <dbReference type="Proteomes" id="UP001058974"/>
    </source>
</evidence>
<accession>A0A9D5AHG3</accession>
<evidence type="ECO:0000256" key="2">
    <source>
        <dbReference type="ARBA" id="ARBA00007849"/>
    </source>
</evidence>
<dbReference type="GO" id="GO:0005829">
    <property type="term" value="C:cytosol"/>
    <property type="evidence" value="ECO:0007669"/>
    <property type="project" value="UniProtKB-SubCell"/>
</dbReference>
<keyword evidence="13" id="KW-1185">Reference proteome</keyword>
<dbReference type="GO" id="GO:0033925">
    <property type="term" value="F:mannosyl-glycoprotein endo-beta-N-acetylglucosaminidase activity"/>
    <property type="evidence" value="ECO:0007669"/>
    <property type="project" value="UniProtKB-EC"/>
</dbReference>
<feature type="region of interest" description="Disordered" evidence="9">
    <location>
        <begin position="34"/>
        <end position="53"/>
    </location>
</feature>
<dbReference type="AlphaFoldDB" id="A0A9D5AHG3"/>
<keyword evidence="6" id="KW-0326">Glycosidase</keyword>
<feature type="domain" description="Cytosolic endo-beta-N-acetylglucosaminidase C-terminal" evidence="11">
    <location>
        <begin position="607"/>
        <end position="728"/>
    </location>
</feature>
<dbReference type="GO" id="GO:0006491">
    <property type="term" value="P:N-glycan processing"/>
    <property type="evidence" value="ECO:0007669"/>
    <property type="project" value="UniProtKB-ARBA"/>
</dbReference>
<dbReference type="CDD" id="cd06547">
    <property type="entry name" value="GH85_ENGase"/>
    <property type="match status" value="1"/>
</dbReference>
<comment type="function">
    <text evidence="8">Endoglycosidase that releases N-glycans from glycoproteins by cleaving the beta-1,4-glycosidic bond in the N,N'-diacetylchitobiose core. Involved in the production of high-mannose type N-glycans during plant development and fruit maturation.</text>
</comment>
<evidence type="ECO:0000256" key="1">
    <source>
        <dbReference type="ARBA" id="ARBA00004514"/>
    </source>
</evidence>
<evidence type="ECO:0000256" key="6">
    <source>
        <dbReference type="ARBA" id="ARBA00023295"/>
    </source>
</evidence>